<evidence type="ECO:0000256" key="6">
    <source>
        <dbReference type="ARBA" id="ARBA00023136"/>
    </source>
</evidence>
<evidence type="ECO:0000256" key="3">
    <source>
        <dbReference type="ARBA" id="ARBA00022692"/>
    </source>
</evidence>
<name>A0A1Y1YLT6_9FUNG</name>
<gene>
    <name evidence="10" type="ORF">K493DRAFT_313391</name>
</gene>
<proteinExistence type="inferred from homology"/>
<dbReference type="STRING" id="1314790.A0A1Y1YLT6"/>
<dbReference type="GO" id="GO:0072546">
    <property type="term" value="C:EMC complex"/>
    <property type="evidence" value="ECO:0007669"/>
    <property type="project" value="TreeGrafter"/>
</dbReference>
<organism evidence="10 11">
    <name type="scientific">Basidiobolus meristosporus CBS 931.73</name>
    <dbReference type="NCBI Taxonomy" id="1314790"/>
    <lineage>
        <taxon>Eukaryota</taxon>
        <taxon>Fungi</taxon>
        <taxon>Fungi incertae sedis</taxon>
        <taxon>Zoopagomycota</taxon>
        <taxon>Entomophthoromycotina</taxon>
        <taxon>Basidiobolomycetes</taxon>
        <taxon>Basidiobolales</taxon>
        <taxon>Basidiobolaceae</taxon>
        <taxon>Basidiobolus</taxon>
    </lineage>
</organism>
<evidence type="ECO:0000256" key="1">
    <source>
        <dbReference type="ARBA" id="ARBA00004167"/>
    </source>
</evidence>
<dbReference type="FunCoup" id="A0A1Y1YLT6">
    <property type="interactions" value="94"/>
</dbReference>
<comment type="subcellular location">
    <subcellularLocation>
        <location evidence="1">Membrane</location>
        <topology evidence="1">Single-pass membrane protein</topology>
    </subcellularLocation>
</comment>
<evidence type="ECO:0000313" key="11">
    <source>
        <dbReference type="Proteomes" id="UP000193498"/>
    </source>
</evidence>
<feature type="domain" description="ER membrane protein complex subunit 7 beta-sandwich" evidence="9">
    <location>
        <begin position="42"/>
        <end position="156"/>
    </location>
</feature>
<evidence type="ECO:0000313" key="10">
    <source>
        <dbReference type="EMBL" id="ORX98970.1"/>
    </source>
</evidence>
<feature type="signal peptide" evidence="8">
    <location>
        <begin position="1"/>
        <end position="20"/>
    </location>
</feature>
<dbReference type="Pfam" id="PF09430">
    <property type="entry name" value="EMC7_beta-sandw"/>
    <property type="match status" value="1"/>
</dbReference>
<reference evidence="10 11" key="1">
    <citation type="submission" date="2016-07" db="EMBL/GenBank/DDBJ databases">
        <title>Pervasive Adenine N6-methylation of Active Genes in Fungi.</title>
        <authorList>
            <consortium name="DOE Joint Genome Institute"/>
            <person name="Mondo S.J."/>
            <person name="Dannebaum R.O."/>
            <person name="Kuo R.C."/>
            <person name="Labutti K."/>
            <person name="Haridas S."/>
            <person name="Kuo A."/>
            <person name="Salamov A."/>
            <person name="Ahrendt S.R."/>
            <person name="Lipzen A."/>
            <person name="Sullivan W."/>
            <person name="Andreopoulos W.B."/>
            <person name="Clum A."/>
            <person name="Lindquist E."/>
            <person name="Daum C."/>
            <person name="Ramamoorthy G.K."/>
            <person name="Gryganskyi A."/>
            <person name="Culley D."/>
            <person name="Magnuson J.K."/>
            <person name="James T.Y."/>
            <person name="O'Malley M.A."/>
            <person name="Stajich J.E."/>
            <person name="Spatafora J.W."/>
            <person name="Visel A."/>
            <person name="Grigoriev I.V."/>
        </authorList>
    </citation>
    <scope>NUCLEOTIDE SEQUENCE [LARGE SCALE GENOMIC DNA]</scope>
    <source>
        <strain evidence="10 11">CBS 931.73</strain>
    </source>
</reference>
<evidence type="ECO:0000256" key="4">
    <source>
        <dbReference type="ARBA" id="ARBA00022729"/>
    </source>
</evidence>
<dbReference type="SUPFAM" id="SSF49452">
    <property type="entry name" value="Starch-binding domain-like"/>
    <property type="match status" value="1"/>
</dbReference>
<dbReference type="Gene3D" id="2.60.40.1120">
    <property type="entry name" value="Carboxypeptidase-like, regulatory domain"/>
    <property type="match status" value="1"/>
</dbReference>
<dbReference type="OrthoDB" id="27095at2759"/>
<dbReference type="InParanoid" id="A0A1Y1YLT6"/>
<dbReference type="PANTHER" id="PTHR13605">
    <property type="entry name" value="ER MEMBRANE PROTEIN COMPLEX SUBUNIT 7"/>
    <property type="match status" value="1"/>
</dbReference>
<accession>A0A1Y1YLT6</accession>
<feature type="chain" id="PRO_5012395265" description="ER membrane protein complex subunit 7 beta-sandwich domain-containing protein" evidence="8">
    <location>
        <begin position="21"/>
        <end position="216"/>
    </location>
</feature>
<dbReference type="Proteomes" id="UP000193498">
    <property type="component" value="Unassembled WGS sequence"/>
</dbReference>
<evidence type="ECO:0000256" key="2">
    <source>
        <dbReference type="ARBA" id="ARBA00008880"/>
    </source>
</evidence>
<keyword evidence="4 8" id="KW-0732">Signal</keyword>
<keyword evidence="11" id="KW-1185">Reference proteome</keyword>
<keyword evidence="6 7" id="KW-0472">Membrane</keyword>
<dbReference type="AlphaFoldDB" id="A0A1Y1YLT6"/>
<comment type="caution">
    <text evidence="10">The sequence shown here is derived from an EMBL/GenBank/DDBJ whole genome shotgun (WGS) entry which is preliminary data.</text>
</comment>
<dbReference type="GO" id="GO:0030246">
    <property type="term" value="F:carbohydrate binding"/>
    <property type="evidence" value="ECO:0007669"/>
    <property type="project" value="InterPro"/>
</dbReference>
<dbReference type="PANTHER" id="PTHR13605:SF4">
    <property type="entry name" value="ER MEMBRANE PROTEIN COMPLEX SUBUNIT 7"/>
    <property type="match status" value="1"/>
</dbReference>
<evidence type="ECO:0000256" key="8">
    <source>
        <dbReference type="SAM" id="SignalP"/>
    </source>
</evidence>
<keyword evidence="3 7" id="KW-0812">Transmembrane</keyword>
<comment type="similarity">
    <text evidence="2">Belongs to the EMC7 family.</text>
</comment>
<protein>
    <recommendedName>
        <fullName evidence="9">ER membrane protein complex subunit 7 beta-sandwich domain-containing protein</fullName>
    </recommendedName>
</protein>
<feature type="transmembrane region" description="Helical" evidence="7">
    <location>
        <begin position="145"/>
        <end position="167"/>
    </location>
</feature>
<keyword evidence="5 7" id="KW-1133">Transmembrane helix</keyword>
<dbReference type="EMBL" id="MCFE01000104">
    <property type="protein sequence ID" value="ORX98970.1"/>
    <property type="molecule type" value="Genomic_DNA"/>
</dbReference>
<sequence length="216" mass="24254">MKRLFSVLFILACVISLALTQSVAKTFTIEGTLSSGDNQQDALNLSSNVQVTLNKGEYSAYVAKDGSFKIQNVPAGNWLLEVRDNTYLYPKLRVETGHTGAKGIKVHYYLPNSEWEYKGSIVPYPLKIVPFKKIDYFMVREGFSIASLFANPMMLMMGVSVVMMFLLPKMMDNIDPEALKEIQENQATSQNVLNDMPNISQTLANLMSPQQKPKKK</sequence>
<dbReference type="InterPro" id="IPR013784">
    <property type="entry name" value="Carb-bd-like_fold"/>
</dbReference>
<evidence type="ECO:0000256" key="7">
    <source>
        <dbReference type="SAM" id="Phobius"/>
    </source>
</evidence>
<evidence type="ECO:0000256" key="5">
    <source>
        <dbReference type="ARBA" id="ARBA00022989"/>
    </source>
</evidence>
<evidence type="ECO:0000259" key="9">
    <source>
        <dbReference type="Pfam" id="PF09430"/>
    </source>
</evidence>
<dbReference type="InterPro" id="IPR019008">
    <property type="entry name" value="Beta_sandwich_EMC7"/>
</dbReference>
<dbReference type="InterPro" id="IPR039163">
    <property type="entry name" value="EMC7"/>
</dbReference>